<dbReference type="PANTHER" id="PTHR43619">
    <property type="entry name" value="S-ADENOSYL-L-METHIONINE-DEPENDENT METHYLTRANSFERASE YKTD-RELATED"/>
    <property type="match status" value="1"/>
</dbReference>
<keyword evidence="5 6" id="KW-0949">S-adenosyl-L-methionine</keyword>
<keyword evidence="8" id="KW-1185">Reference proteome</keyword>
<dbReference type="PANTHER" id="PTHR43619:SF2">
    <property type="entry name" value="S-ADENOSYL-L-METHIONINE-DEPENDENT METHYLTRANSFERASES SUPERFAMILY PROTEIN"/>
    <property type="match status" value="1"/>
</dbReference>
<sequence length="319" mass="34133">MTSAPGPGAAAGASASLGRVRSEGDTWDITTSVGSTALFVATARALEAQKADPLAVDPYAELFCRAVGGAAADVLDGRAPGHQLTTPDWGQHFVNFQGARTRYFDEYFRRAAAAGVRQVVILAAGLDSRAYRLDWPAATTIFELDRPQVLDFKRGVLTDHGAQPRAQRREIAVDLREDWPQALRDGGFDAAQPSAWIAEGLLIYLPADAQEQLFTGLDSLAAAGSRVAVEDGAPMDPDDYESKLAEERAAGEDQRPFYQLVYNERCAPATEWFGKRGWTAVGTPLTDSLRQNGRPVPGPGTEAGAMLARNTLVSAAKGE</sequence>
<gene>
    <name evidence="7" type="ORF">MPRM_34990</name>
</gene>
<evidence type="ECO:0000256" key="4">
    <source>
        <dbReference type="ARBA" id="ARBA00022679"/>
    </source>
</evidence>
<evidence type="ECO:0000256" key="6">
    <source>
        <dbReference type="RuleBase" id="RU362030"/>
    </source>
</evidence>
<accession>A0A7I7YWF9</accession>
<evidence type="ECO:0000256" key="2">
    <source>
        <dbReference type="ARBA" id="ARBA00008138"/>
    </source>
</evidence>
<dbReference type="EMBL" id="AP022614">
    <property type="protein sequence ID" value="BBZ46218.1"/>
    <property type="molecule type" value="Genomic_DNA"/>
</dbReference>
<comment type="function">
    <text evidence="1 6">Exhibits S-adenosyl-L-methionine-dependent methyltransferase activity.</text>
</comment>
<dbReference type="GO" id="GO:0008168">
    <property type="term" value="F:methyltransferase activity"/>
    <property type="evidence" value="ECO:0007669"/>
    <property type="project" value="UniProtKB-UniRule"/>
</dbReference>
<reference evidence="7 8" key="1">
    <citation type="journal article" date="2019" name="Emerg. Microbes Infect.">
        <title>Comprehensive subspecies identification of 175 nontuberculous mycobacteria species based on 7547 genomic profiles.</title>
        <authorList>
            <person name="Matsumoto Y."/>
            <person name="Kinjo T."/>
            <person name="Motooka D."/>
            <person name="Nabeya D."/>
            <person name="Jung N."/>
            <person name="Uechi K."/>
            <person name="Horii T."/>
            <person name="Iida T."/>
            <person name="Fujita J."/>
            <person name="Nakamura S."/>
        </authorList>
    </citation>
    <scope>NUCLEOTIDE SEQUENCE [LARGE SCALE GENOMIC DNA]</scope>
    <source>
        <strain evidence="7 8">JCM 14742</strain>
    </source>
</reference>
<dbReference type="GO" id="GO:0032259">
    <property type="term" value="P:methylation"/>
    <property type="evidence" value="ECO:0007669"/>
    <property type="project" value="UniProtKB-KW"/>
</dbReference>
<dbReference type="NCBIfam" id="TIGR00027">
    <property type="entry name" value="mthyl_TIGR00027"/>
    <property type="match status" value="1"/>
</dbReference>
<organism evidence="7 8">
    <name type="scientific">Mycobacterium parmense</name>
    <dbReference type="NCBI Taxonomy" id="185642"/>
    <lineage>
        <taxon>Bacteria</taxon>
        <taxon>Bacillati</taxon>
        <taxon>Actinomycetota</taxon>
        <taxon>Actinomycetes</taxon>
        <taxon>Mycobacteriales</taxon>
        <taxon>Mycobacteriaceae</taxon>
        <taxon>Mycobacterium</taxon>
        <taxon>Mycobacterium simiae complex</taxon>
    </lineage>
</organism>
<proteinExistence type="inferred from homology"/>
<dbReference type="Proteomes" id="UP000467105">
    <property type="component" value="Chromosome"/>
</dbReference>
<evidence type="ECO:0000256" key="1">
    <source>
        <dbReference type="ARBA" id="ARBA00003907"/>
    </source>
</evidence>
<dbReference type="InterPro" id="IPR011610">
    <property type="entry name" value="SAM_mthyl_Trfase_ML2640-like"/>
</dbReference>
<dbReference type="EC" id="2.1.1.-" evidence="6"/>
<dbReference type="FunFam" id="3.40.50.150:FF:000152">
    <property type="entry name" value="S-adenosyl-L-methionine-dependent methyltransferase"/>
    <property type="match status" value="1"/>
</dbReference>
<dbReference type="Gene3D" id="3.40.50.150">
    <property type="entry name" value="Vaccinia Virus protein VP39"/>
    <property type="match status" value="1"/>
</dbReference>
<dbReference type="Pfam" id="PF04072">
    <property type="entry name" value="LCM"/>
    <property type="match status" value="1"/>
</dbReference>
<keyword evidence="3 6" id="KW-0489">Methyltransferase</keyword>
<comment type="similarity">
    <text evidence="2 6">Belongs to the UPF0677 family.</text>
</comment>
<dbReference type="AlphaFoldDB" id="A0A7I7YWF9"/>
<dbReference type="InterPro" id="IPR029063">
    <property type="entry name" value="SAM-dependent_MTases_sf"/>
</dbReference>
<dbReference type="InterPro" id="IPR007213">
    <property type="entry name" value="Ppm1/Ppm2/Tcmp"/>
</dbReference>
<keyword evidence="4 7" id="KW-0808">Transferase</keyword>
<evidence type="ECO:0000256" key="5">
    <source>
        <dbReference type="ARBA" id="ARBA00022691"/>
    </source>
</evidence>
<evidence type="ECO:0000313" key="8">
    <source>
        <dbReference type="Proteomes" id="UP000467105"/>
    </source>
</evidence>
<dbReference type="SUPFAM" id="SSF53335">
    <property type="entry name" value="S-adenosyl-L-methionine-dependent methyltransferases"/>
    <property type="match status" value="1"/>
</dbReference>
<evidence type="ECO:0000256" key="3">
    <source>
        <dbReference type="ARBA" id="ARBA00022603"/>
    </source>
</evidence>
<protein>
    <recommendedName>
        <fullName evidence="6">S-adenosyl-L-methionine-dependent methyltransferase</fullName>
        <ecNumber evidence="6">2.1.1.-</ecNumber>
    </recommendedName>
</protein>
<evidence type="ECO:0000313" key="7">
    <source>
        <dbReference type="EMBL" id="BBZ46218.1"/>
    </source>
</evidence>
<name>A0A7I7YWF9_9MYCO</name>